<proteinExistence type="inferred from homology"/>
<dbReference type="SUPFAM" id="SSF52540">
    <property type="entry name" value="P-loop containing nucleoside triphosphate hydrolases"/>
    <property type="match status" value="1"/>
</dbReference>
<gene>
    <name evidence="19" type="primary">wzc</name>
    <name evidence="19" type="ORF">TA5114_03450</name>
</gene>
<evidence type="ECO:0000259" key="18">
    <source>
        <dbReference type="Pfam" id="PF13614"/>
    </source>
</evidence>
<evidence type="ECO:0000256" key="15">
    <source>
        <dbReference type="ARBA" id="ARBA00051245"/>
    </source>
</evidence>
<accession>A0A0P1IVM4</accession>
<feature type="domain" description="AAA" evidence="18">
    <location>
        <begin position="583"/>
        <end position="727"/>
    </location>
</feature>
<keyword evidence="13 16" id="KW-0472">Membrane</keyword>
<dbReference type="STRING" id="1715691.TA5113_02588"/>
<keyword evidence="9" id="KW-0547">Nucleotide-binding</keyword>
<dbReference type="EC" id="2.7.10.2" evidence="4"/>
<evidence type="ECO:0000256" key="16">
    <source>
        <dbReference type="SAM" id="Phobius"/>
    </source>
</evidence>
<dbReference type="PANTHER" id="PTHR32309">
    <property type="entry name" value="TYROSINE-PROTEIN KINASE"/>
    <property type="match status" value="1"/>
</dbReference>
<comment type="subcellular location">
    <subcellularLocation>
        <location evidence="1">Cell inner membrane</location>
        <topology evidence="1">Multi-pass membrane protein</topology>
    </subcellularLocation>
</comment>
<evidence type="ECO:0000256" key="2">
    <source>
        <dbReference type="ARBA" id="ARBA00007316"/>
    </source>
</evidence>
<organism evidence="19 20">
    <name type="scientific">Cognatishimia activa</name>
    <dbReference type="NCBI Taxonomy" id="1715691"/>
    <lineage>
        <taxon>Bacteria</taxon>
        <taxon>Pseudomonadati</taxon>
        <taxon>Pseudomonadota</taxon>
        <taxon>Alphaproteobacteria</taxon>
        <taxon>Rhodobacterales</taxon>
        <taxon>Paracoccaceae</taxon>
        <taxon>Cognatishimia</taxon>
    </lineage>
</organism>
<protein>
    <recommendedName>
        <fullName evidence="4">non-specific protein-tyrosine kinase</fullName>
        <ecNumber evidence="4">2.7.10.2</ecNumber>
    </recommendedName>
</protein>
<evidence type="ECO:0000256" key="7">
    <source>
        <dbReference type="ARBA" id="ARBA00022679"/>
    </source>
</evidence>
<evidence type="ECO:0000313" key="20">
    <source>
        <dbReference type="Proteomes" id="UP000051184"/>
    </source>
</evidence>
<evidence type="ECO:0000256" key="12">
    <source>
        <dbReference type="ARBA" id="ARBA00022989"/>
    </source>
</evidence>
<dbReference type="PANTHER" id="PTHR32309:SF13">
    <property type="entry name" value="FERRIC ENTEROBACTIN TRANSPORT PROTEIN FEPE"/>
    <property type="match status" value="1"/>
</dbReference>
<reference evidence="20" key="1">
    <citation type="submission" date="2015-09" db="EMBL/GenBank/DDBJ databases">
        <authorList>
            <person name="Rodrigo-Torres Lidia"/>
            <person name="Arahal R.David."/>
        </authorList>
    </citation>
    <scope>NUCLEOTIDE SEQUENCE [LARGE SCALE GENOMIC DNA]</scope>
    <source>
        <strain evidence="20">CECT 5114</strain>
    </source>
</reference>
<evidence type="ECO:0000259" key="17">
    <source>
        <dbReference type="Pfam" id="PF02706"/>
    </source>
</evidence>
<keyword evidence="8 16" id="KW-0812">Transmembrane</keyword>
<comment type="catalytic activity">
    <reaction evidence="15">
        <text>L-tyrosyl-[protein] + ATP = O-phospho-L-tyrosyl-[protein] + ADP + H(+)</text>
        <dbReference type="Rhea" id="RHEA:10596"/>
        <dbReference type="Rhea" id="RHEA-COMP:10136"/>
        <dbReference type="Rhea" id="RHEA-COMP:20101"/>
        <dbReference type="ChEBI" id="CHEBI:15378"/>
        <dbReference type="ChEBI" id="CHEBI:30616"/>
        <dbReference type="ChEBI" id="CHEBI:46858"/>
        <dbReference type="ChEBI" id="CHEBI:61978"/>
        <dbReference type="ChEBI" id="CHEBI:456216"/>
        <dbReference type="EC" id="2.7.10.2"/>
    </reaction>
</comment>
<keyword evidence="6" id="KW-0997">Cell inner membrane</keyword>
<dbReference type="InterPro" id="IPR025669">
    <property type="entry name" value="AAA_dom"/>
</dbReference>
<evidence type="ECO:0000256" key="9">
    <source>
        <dbReference type="ARBA" id="ARBA00022741"/>
    </source>
</evidence>
<evidence type="ECO:0000256" key="8">
    <source>
        <dbReference type="ARBA" id="ARBA00022692"/>
    </source>
</evidence>
<dbReference type="Pfam" id="PF02706">
    <property type="entry name" value="Wzz"/>
    <property type="match status" value="1"/>
</dbReference>
<keyword evidence="5" id="KW-1003">Cell membrane</keyword>
<comment type="similarity">
    <text evidence="3">Belongs to the etk/wzc family.</text>
</comment>
<dbReference type="InterPro" id="IPR050445">
    <property type="entry name" value="Bact_polysacc_biosynth/exp"/>
</dbReference>
<feature type="domain" description="Polysaccharide chain length determinant N-terminal" evidence="17">
    <location>
        <begin position="23"/>
        <end position="112"/>
    </location>
</feature>
<keyword evidence="20" id="KW-1185">Reference proteome</keyword>
<feature type="transmembrane region" description="Helical" evidence="16">
    <location>
        <begin position="473"/>
        <end position="490"/>
    </location>
</feature>
<keyword evidence="7 19" id="KW-0808">Transferase</keyword>
<dbReference type="RefSeq" id="WP_165589423.1">
    <property type="nucleotide sequence ID" value="NZ_CYTO01000024.1"/>
</dbReference>
<dbReference type="InterPro" id="IPR005702">
    <property type="entry name" value="Wzc-like_C"/>
</dbReference>
<keyword evidence="11" id="KW-0067">ATP-binding</keyword>
<evidence type="ECO:0000256" key="1">
    <source>
        <dbReference type="ARBA" id="ARBA00004429"/>
    </source>
</evidence>
<keyword evidence="10 19" id="KW-0418">Kinase</keyword>
<dbReference type="Proteomes" id="UP000051184">
    <property type="component" value="Unassembled WGS sequence"/>
</dbReference>
<keyword evidence="12 16" id="KW-1133">Transmembrane helix</keyword>
<sequence length="781" mass="84921">MSRIGFNLNGGSGALRDPDAGTTVDFTQITNLLYRRRKTIMFCAAILVMLGAAITLTTPKYYDARALVLLDQNIERTIQQVSNVNKNATDNVAMASARLVILSDDVARTVVERLDLTNEPAFMSPPIGLSTQIMGTVIGTIRSGIRTVTNMISPPVPVVAAPVAPTEADIAELRIKSAVRILQARLSVSRVGNSSAFSIYYRSSNPVLSTNIVNTFADVYVSDVLNANYAATERMTEWMQVRLTELEGNAQQAAIEAEMFRAENGLIVGSNTEHMSADAVDRLNSDLSEAITELARAGAMTSALSAAVEAGQDALKAGVPGGIPEIRDDDFRARQRTLSDALSDLRAAEQLGNAARIAANENRVSQAAERLYSTMLRLVEQARGNESLAEARVDALRESLGIAVSKDAAAGPAQVKLRSLEQRAETLSTLYQAYLTRFREIDQQRSFPVSNVRVLNYANVSPYAAGPSLKKSIVIYFVLGLILAAVIIAFKEWRDRFVRTSDHVTRSLGVPFLGYLPLMSKRQMRTSDGDAKRSEPHPWQDGAPVSSQLFALHNLRSQYSETLRNIVLTSDLSSPLRGNTRGRVVAVTSSRPREGKSLSTLNLATVFAASGKSVCLIDADPYCSGLTKMVGANESGLIEVLSGAAEWQSAVKPISSANVDVLPCNKSPQFAYGPEMLASTKMHDLLDDIRLKYDIVLLDLAPMGPVIDTRALLRSFDQLIVIAEWGKTTISLLKGLLSKDPKISEKLLGVVLNKVDMKKMNDYASEADSVSYLNEYNAYID</sequence>
<dbReference type="InterPro" id="IPR003856">
    <property type="entry name" value="LPS_length_determ_N"/>
</dbReference>
<dbReference type="AlphaFoldDB" id="A0A0P1IVM4"/>
<name>A0A0P1IVM4_9RHOB</name>
<evidence type="ECO:0000313" key="19">
    <source>
        <dbReference type="EMBL" id="CUK27622.1"/>
    </source>
</evidence>
<dbReference type="CDD" id="cd05387">
    <property type="entry name" value="BY-kinase"/>
    <property type="match status" value="1"/>
</dbReference>
<evidence type="ECO:0000256" key="6">
    <source>
        <dbReference type="ARBA" id="ARBA00022519"/>
    </source>
</evidence>
<dbReference type="EMBL" id="CYUE01000025">
    <property type="protein sequence ID" value="CUK27622.1"/>
    <property type="molecule type" value="Genomic_DNA"/>
</dbReference>
<comment type="similarity">
    <text evidence="2">Belongs to the CpsD/CapB family.</text>
</comment>
<feature type="transmembrane region" description="Helical" evidence="16">
    <location>
        <begin position="40"/>
        <end position="62"/>
    </location>
</feature>
<evidence type="ECO:0000256" key="10">
    <source>
        <dbReference type="ARBA" id="ARBA00022777"/>
    </source>
</evidence>
<dbReference type="GO" id="GO:0004713">
    <property type="term" value="F:protein tyrosine kinase activity"/>
    <property type="evidence" value="ECO:0007669"/>
    <property type="project" value="TreeGrafter"/>
</dbReference>
<evidence type="ECO:0000256" key="3">
    <source>
        <dbReference type="ARBA" id="ARBA00008883"/>
    </source>
</evidence>
<evidence type="ECO:0000256" key="13">
    <source>
        <dbReference type="ARBA" id="ARBA00023136"/>
    </source>
</evidence>
<keyword evidence="14" id="KW-0829">Tyrosine-protein kinase</keyword>
<dbReference type="GO" id="GO:0005886">
    <property type="term" value="C:plasma membrane"/>
    <property type="evidence" value="ECO:0007669"/>
    <property type="project" value="UniProtKB-SubCell"/>
</dbReference>
<evidence type="ECO:0000256" key="5">
    <source>
        <dbReference type="ARBA" id="ARBA00022475"/>
    </source>
</evidence>
<dbReference type="InterPro" id="IPR027417">
    <property type="entry name" value="P-loop_NTPase"/>
</dbReference>
<evidence type="ECO:0000256" key="11">
    <source>
        <dbReference type="ARBA" id="ARBA00022840"/>
    </source>
</evidence>
<dbReference type="Pfam" id="PF13614">
    <property type="entry name" value="AAA_31"/>
    <property type="match status" value="1"/>
</dbReference>
<dbReference type="Gene3D" id="3.40.50.300">
    <property type="entry name" value="P-loop containing nucleotide triphosphate hydrolases"/>
    <property type="match status" value="1"/>
</dbReference>
<evidence type="ECO:0000256" key="14">
    <source>
        <dbReference type="ARBA" id="ARBA00023137"/>
    </source>
</evidence>
<evidence type="ECO:0000256" key="4">
    <source>
        <dbReference type="ARBA" id="ARBA00011903"/>
    </source>
</evidence>